<evidence type="ECO:0000313" key="2">
    <source>
        <dbReference type="EMBL" id="SDD02090.1"/>
    </source>
</evidence>
<dbReference type="GO" id="GO:0042602">
    <property type="term" value="F:riboflavin reductase (NADPH) activity"/>
    <property type="evidence" value="ECO:0007669"/>
    <property type="project" value="TreeGrafter"/>
</dbReference>
<keyword evidence="3" id="KW-1185">Reference proteome</keyword>
<dbReference type="EMBL" id="FNAD01000001">
    <property type="protein sequence ID" value="SDD02090.1"/>
    <property type="molecule type" value="Genomic_DNA"/>
</dbReference>
<sequence length="220" mass="22321">MKLTLVAATGATGRLVLEQASAAGHEVTAVVRSPGKLPSGVGAVRADLSRPDPGVLASAVAGADAVVSALGATSKAEAGVAATGTRALIAAMRAAGTRRLVVLSAAPIGTVPTAARPDKPRHDPGDGFLLRRLTPIVKRALAAHYADLAAMEDAVVDSGLDWTIVRPPQLTDKPAAGRWRTQVGHNPRNGFTIARADLAAAMLAAVSDPAAVRRVLGVAY</sequence>
<dbReference type="PANTHER" id="PTHR43355">
    <property type="entry name" value="FLAVIN REDUCTASE (NADPH)"/>
    <property type="match status" value="1"/>
</dbReference>
<name>A0A1G6RBT6_9ACTN</name>
<dbReference type="InterPro" id="IPR036291">
    <property type="entry name" value="NAD(P)-bd_dom_sf"/>
</dbReference>
<dbReference type="OrthoDB" id="3763081at2"/>
<dbReference type="InterPro" id="IPR051606">
    <property type="entry name" value="Polyketide_Oxido-like"/>
</dbReference>
<feature type="domain" description="NAD(P)-binding" evidence="1">
    <location>
        <begin position="8"/>
        <end position="209"/>
    </location>
</feature>
<dbReference type="STRING" id="58114.SAMN05216270_101414"/>
<dbReference type="GO" id="GO:0004074">
    <property type="term" value="F:biliverdin reductase [NAD(P)H] activity"/>
    <property type="evidence" value="ECO:0007669"/>
    <property type="project" value="TreeGrafter"/>
</dbReference>
<dbReference type="RefSeq" id="WP_091027554.1">
    <property type="nucleotide sequence ID" value="NZ_FNAD01000001.1"/>
</dbReference>
<dbReference type="Pfam" id="PF13460">
    <property type="entry name" value="NAD_binding_10"/>
    <property type="match status" value="1"/>
</dbReference>
<accession>A0A1G6RBT6</accession>
<evidence type="ECO:0000259" key="1">
    <source>
        <dbReference type="Pfam" id="PF13460"/>
    </source>
</evidence>
<evidence type="ECO:0000313" key="3">
    <source>
        <dbReference type="Proteomes" id="UP000198949"/>
    </source>
</evidence>
<dbReference type="Proteomes" id="UP000198949">
    <property type="component" value="Unassembled WGS sequence"/>
</dbReference>
<proteinExistence type="predicted"/>
<dbReference type="InterPro" id="IPR016040">
    <property type="entry name" value="NAD(P)-bd_dom"/>
</dbReference>
<dbReference type="AlphaFoldDB" id="A0A1G6RBT6"/>
<protein>
    <submittedName>
        <fullName evidence="2">Putative NADH-flavin reductase</fullName>
    </submittedName>
</protein>
<dbReference type="PANTHER" id="PTHR43355:SF2">
    <property type="entry name" value="FLAVIN REDUCTASE (NADPH)"/>
    <property type="match status" value="1"/>
</dbReference>
<reference evidence="3" key="1">
    <citation type="submission" date="2016-10" db="EMBL/GenBank/DDBJ databases">
        <authorList>
            <person name="Varghese N."/>
            <person name="Submissions S."/>
        </authorList>
    </citation>
    <scope>NUCLEOTIDE SEQUENCE [LARGE SCALE GENOMIC DNA]</scope>
    <source>
        <strain evidence="3">CGMCC 4.3516</strain>
    </source>
</reference>
<dbReference type="SUPFAM" id="SSF51735">
    <property type="entry name" value="NAD(P)-binding Rossmann-fold domains"/>
    <property type="match status" value="1"/>
</dbReference>
<organism evidence="2 3">
    <name type="scientific">Glycomyces harbinensis</name>
    <dbReference type="NCBI Taxonomy" id="58114"/>
    <lineage>
        <taxon>Bacteria</taxon>
        <taxon>Bacillati</taxon>
        <taxon>Actinomycetota</taxon>
        <taxon>Actinomycetes</taxon>
        <taxon>Glycomycetales</taxon>
        <taxon>Glycomycetaceae</taxon>
        <taxon>Glycomyces</taxon>
    </lineage>
</organism>
<gene>
    <name evidence="2" type="ORF">SAMN05216270_101414</name>
</gene>
<dbReference type="Gene3D" id="3.40.50.720">
    <property type="entry name" value="NAD(P)-binding Rossmann-like Domain"/>
    <property type="match status" value="1"/>
</dbReference>